<dbReference type="PANTHER" id="PTHR14911">
    <property type="entry name" value="THUMP DOMAIN-CONTAINING"/>
    <property type="match status" value="1"/>
</dbReference>
<dbReference type="AlphaFoldDB" id="A0A1F7WE67"/>
<accession>A0A1F7WE67</accession>
<evidence type="ECO:0000259" key="1">
    <source>
        <dbReference type="Pfam" id="PF01170"/>
    </source>
</evidence>
<dbReference type="Pfam" id="PF01170">
    <property type="entry name" value="UPF0020"/>
    <property type="match status" value="1"/>
</dbReference>
<sequence length="415" mass="45710">MLIFFILGSNPSLSIAEVLSVLPTGSFTVQQTSSQVLVLRVSDDLELTKLMTKLGGTIKIGQIVAENVELSTDALSELMANTIIERSFDGRATFGYSLYSANISSPTKTATRLKRCGMETKRRLKESGLAARWVRPTEGTTLTSVSVAKNGLLNDNGSEFVVLVSDHGNHGMVGITSVVQPFEEFSELDYGRPGRDAFRGMLPPKLARIMLNLAGVTTDSVVWDPFCGSGTVLTEALQLDVTAIYSSDLSPQAIVDAKRNVEWLKDKHPSLETSQVKLFVADASVQTREIPNRTISAVVTEPFLGRPRDGHEDRQELNRRLDELTDLYTKSMMAIKPTLTKDASLILALPIYLDNNHNLMGIDLVEIAGHDYHIEPLLEKDLIKSIDGRVGPNDGLVYGRSGQLVWREIVRLRKK</sequence>
<comment type="caution">
    <text evidence="2">The sequence shown here is derived from an EMBL/GenBank/DDBJ whole genome shotgun (WGS) entry which is preliminary data.</text>
</comment>
<dbReference type="InterPro" id="IPR029063">
    <property type="entry name" value="SAM-dependent_MTases_sf"/>
</dbReference>
<name>A0A1F7WE67_9BACT</name>
<protein>
    <recommendedName>
        <fullName evidence="1">Ribosomal RNA large subunit methyltransferase K/L-like methyltransferase domain-containing protein</fullName>
    </recommendedName>
</protein>
<gene>
    <name evidence="2" type="ORF">A2480_04670</name>
</gene>
<dbReference type="EMBL" id="MGFG01000026">
    <property type="protein sequence ID" value="OGM00699.1"/>
    <property type="molecule type" value="Genomic_DNA"/>
</dbReference>
<dbReference type="PANTHER" id="PTHR14911:SF13">
    <property type="entry name" value="TRNA (GUANINE(6)-N2)-METHYLTRANSFERASE THUMP3"/>
    <property type="match status" value="1"/>
</dbReference>
<dbReference type="SUPFAM" id="SSF53335">
    <property type="entry name" value="S-adenosyl-L-methionine-dependent methyltransferases"/>
    <property type="match status" value="1"/>
</dbReference>
<dbReference type="GO" id="GO:0016423">
    <property type="term" value="F:tRNA (guanine) methyltransferase activity"/>
    <property type="evidence" value="ECO:0007669"/>
    <property type="project" value="TreeGrafter"/>
</dbReference>
<reference evidence="2 3" key="1">
    <citation type="journal article" date="2016" name="Nat. Commun.">
        <title>Thousands of microbial genomes shed light on interconnected biogeochemical processes in an aquifer system.</title>
        <authorList>
            <person name="Anantharaman K."/>
            <person name="Brown C.T."/>
            <person name="Hug L.A."/>
            <person name="Sharon I."/>
            <person name="Castelle C.J."/>
            <person name="Probst A.J."/>
            <person name="Thomas B.C."/>
            <person name="Singh A."/>
            <person name="Wilkins M.J."/>
            <person name="Karaoz U."/>
            <person name="Brodie E.L."/>
            <person name="Williams K.H."/>
            <person name="Hubbard S.S."/>
            <person name="Banfield J.F."/>
        </authorList>
    </citation>
    <scope>NUCLEOTIDE SEQUENCE [LARGE SCALE GENOMIC DNA]</scope>
</reference>
<dbReference type="STRING" id="1802424.A2480_04670"/>
<evidence type="ECO:0000313" key="3">
    <source>
        <dbReference type="Proteomes" id="UP000176988"/>
    </source>
</evidence>
<evidence type="ECO:0000313" key="2">
    <source>
        <dbReference type="EMBL" id="OGM00699.1"/>
    </source>
</evidence>
<dbReference type="Proteomes" id="UP000176988">
    <property type="component" value="Unassembled WGS sequence"/>
</dbReference>
<dbReference type="InterPro" id="IPR000241">
    <property type="entry name" value="RlmKL-like_Mtase"/>
</dbReference>
<proteinExistence type="predicted"/>
<dbReference type="Gene3D" id="3.40.50.150">
    <property type="entry name" value="Vaccinia Virus protein VP39"/>
    <property type="match status" value="1"/>
</dbReference>
<dbReference type="GO" id="GO:0030488">
    <property type="term" value="P:tRNA methylation"/>
    <property type="evidence" value="ECO:0007669"/>
    <property type="project" value="TreeGrafter"/>
</dbReference>
<feature type="domain" description="Ribosomal RNA large subunit methyltransferase K/L-like methyltransferase" evidence="1">
    <location>
        <begin position="199"/>
        <end position="244"/>
    </location>
</feature>
<organism evidence="2 3">
    <name type="scientific">Candidatus Uhrbacteria bacterium RIFOXYC2_FULL_47_19</name>
    <dbReference type="NCBI Taxonomy" id="1802424"/>
    <lineage>
        <taxon>Bacteria</taxon>
        <taxon>Candidatus Uhriibacteriota</taxon>
    </lineage>
</organism>